<sequence>MKAVTLALAATLIGSTAFAQTTIIREKPAEETTVIKRDTMDGTVVKKKVETTGSVGCETKSVTKTNDMGDKVTKTKTDC</sequence>
<protein>
    <submittedName>
        <fullName evidence="2">Uncharacterized protein</fullName>
    </submittedName>
</protein>
<dbReference type="EMBL" id="JABEPP010000002">
    <property type="protein sequence ID" value="NNM72114.1"/>
    <property type="molecule type" value="Genomic_DNA"/>
</dbReference>
<keyword evidence="1" id="KW-0732">Signal</keyword>
<feature type="signal peptide" evidence="1">
    <location>
        <begin position="1"/>
        <end position="19"/>
    </location>
</feature>
<keyword evidence="3" id="KW-1185">Reference proteome</keyword>
<proteinExistence type="predicted"/>
<comment type="caution">
    <text evidence="2">The sequence shown here is derived from an EMBL/GenBank/DDBJ whole genome shotgun (WGS) entry which is preliminary data.</text>
</comment>
<gene>
    <name evidence="2" type="ORF">HJG44_06860</name>
</gene>
<reference evidence="2 3" key="1">
    <citation type="submission" date="2020-04" db="EMBL/GenBank/DDBJ databases">
        <title>Enterovirga sp. isolate from soil.</title>
        <authorList>
            <person name="Chea S."/>
            <person name="Kim D.-U."/>
        </authorList>
    </citation>
    <scope>NUCLEOTIDE SEQUENCE [LARGE SCALE GENOMIC DNA]</scope>
    <source>
        <strain evidence="2 3">DB1703</strain>
    </source>
</reference>
<accession>A0A849I397</accession>
<dbReference type="AlphaFoldDB" id="A0A849I397"/>
<dbReference type="Proteomes" id="UP000564885">
    <property type="component" value="Unassembled WGS sequence"/>
</dbReference>
<evidence type="ECO:0000313" key="3">
    <source>
        <dbReference type="Proteomes" id="UP000564885"/>
    </source>
</evidence>
<evidence type="ECO:0000313" key="2">
    <source>
        <dbReference type="EMBL" id="NNM72114.1"/>
    </source>
</evidence>
<dbReference type="RefSeq" id="WP_171217615.1">
    <property type="nucleotide sequence ID" value="NZ_JABEPP010000002.1"/>
</dbReference>
<evidence type="ECO:0000256" key="1">
    <source>
        <dbReference type="SAM" id="SignalP"/>
    </source>
</evidence>
<feature type="chain" id="PRO_5032880452" evidence="1">
    <location>
        <begin position="20"/>
        <end position="79"/>
    </location>
</feature>
<organism evidence="2 3">
    <name type="scientific">Enterovirga aerilata</name>
    <dbReference type="NCBI Taxonomy" id="2730920"/>
    <lineage>
        <taxon>Bacteria</taxon>
        <taxon>Pseudomonadati</taxon>
        <taxon>Pseudomonadota</taxon>
        <taxon>Alphaproteobacteria</taxon>
        <taxon>Hyphomicrobiales</taxon>
        <taxon>Methylobacteriaceae</taxon>
        <taxon>Enterovirga</taxon>
    </lineage>
</organism>
<name>A0A849I397_9HYPH</name>